<evidence type="ECO:0000313" key="3">
    <source>
        <dbReference type="Proteomes" id="UP000499080"/>
    </source>
</evidence>
<evidence type="ECO:0000313" key="1">
    <source>
        <dbReference type="EMBL" id="GBL74466.1"/>
    </source>
</evidence>
<keyword evidence="3" id="KW-1185">Reference proteome</keyword>
<gene>
    <name evidence="2" type="ORF">AVEN_166368_1</name>
    <name evidence="1" type="ORF">AVEN_9122_1</name>
</gene>
<dbReference type="Proteomes" id="UP000499080">
    <property type="component" value="Unassembled WGS sequence"/>
</dbReference>
<organism evidence="1 3">
    <name type="scientific">Araneus ventricosus</name>
    <name type="common">Orbweaver spider</name>
    <name type="synonym">Epeira ventricosa</name>
    <dbReference type="NCBI Taxonomy" id="182803"/>
    <lineage>
        <taxon>Eukaryota</taxon>
        <taxon>Metazoa</taxon>
        <taxon>Ecdysozoa</taxon>
        <taxon>Arthropoda</taxon>
        <taxon>Chelicerata</taxon>
        <taxon>Arachnida</taxon>
        <taxon>Araneae</taxon>
        <taxon>Araneomorphae</taxon>
        <taxon>Entelegynae</taxon>
        <taxon>Araneoidea</taxon>
        <taxon>Araneidae</taxon>
        <taxon>Araneus</taxon>
    </lineage>
</organism>
<dbReference type="AlphaFoldDB" id="A0A4Y2A5F0"/>
<reference evidence="1 3" key="1">
    <citation type="journal article" date="2019" name="Sci. Rep.">
        <title>Orb-weaving spider Araneus ventricosus genome elucidates the spidroin gene catalogue.</title>
        <authorList>
            <person name="Kono N."/>
            <person name="Nakamura H."/>
            <person name="Ohtoshi R."/>
            <person name="Moran D.A.P."/>
            <person name="Shinohara A."/>
            <person name="Yoshida Y."/>
            <person name="Fujiwara M."/>
            <person name="Mori M."/>
            <person name="Tomita M."/>
            <person name="Arakawa K."/>
        </authorList>
    </citation>
    <scope>NUCLEOTIDE SEQUENCE [LARGE SCALE GENOMIC DNA]</scope>
</reference>
<dbReference type="EMBL" id="BGPR01155218">
    <property type="protein sequence ID" value="GBL74466.1"/>
    <property type="molecule type" value="Genomic_DNA"/>
</dbReference>
<proteinExistence type="predicted"/>
<protein>
    <submittedName>
        <fullName evidence="1">Uncharacterized protein</fullName>
    </submittedName>
</protein>
<name>A0A4Y2A5F0_ARAVE</name>
<sequence length="106" mass="11740">TYFLNSGYRTQEEYSIKILKSEIFHIDFSFGNFRGVTSALGRRVPSSKPDSTKDSPCIWAGCTLNHTQEAKRPPVGVMLKFGEGSDSSGVVLVIGPRFKITRSIPK</sequence>
<comment type="caution">
    <text evidence="1">The sequence shown here is derived from an EMBL/GenBank/DDBJ whole genome shotgun (WGS) entry which is preliminary data.</text>
</comment>
<feature type="non-terminal residue" evidence="1">
    <location>
        <position position="1"/>
    </location>
</feature>
<dbReference type="EMBL" id="BGPR01155241">
    <property type="protein sequence ID" value="GBL74571.1"/>
    <property type="molecule type" value="Genomic_DNA"/>
</dbReference>
<accession>A0A4Y2A5F0</accession>
<evidence type="ECO:0000313" key="2">
    <source>
        <dbReference type="EMBL" id="GBL74571.1"/>
    </source>
</evidence>